<gene>
    <name evidence="12" type="ORF">SAMN05421678_1118</name>
</gene>
<sequence>MSSTHDSPQSSHSSCGTSDSAAHHLRVAHTANVISIVIPAHNEAQVIGRLLAGLLRDVPSGEFDVVVVPNGCSDDTARIAASFPVRVIDTDRASKAEALRIGDQAARGFPRIYVDADVELGPDDIRALARVLTSSDVLAAGPVRELRTSGRPWAVRWYYRVWERLPEVRRGLFGRGVVGVGERGYERLAALPRVMADDLAMSQAFAPGERTVVPDAKVVVHPPGTWQDLVRRRVRAATGVTQLESLGLDQAGGSARTRYADLLGMARREPHLVGPLGVFVTVALVAKWRARTADTSVWLRDESSRA</sequence>
<dbReference type="InterPro" id="IPR001173">
    <property type="entry name" value="Glyco_trans_2-like"/>
</dbReference>
<evidence type="ECO:0000256" key="8">
    <source>
        <dbReference type="ARBA" id="ARBA00038120"/>
    </source>
</evidence>
<evidence type="ECO:0000256" key="7">
    <source>
        <dbReference type="ARBA" id="ARBA00037904"/>
    </source>
</evidence>
<evidence type="ECO:0000256" key="6">
    <source>
        <dbReference type="ARBA" id="ARBA00037281"/>
    </source>
</evidence>
<evidence type="ECO:0000313" key="13">
    <source>
        <dbReference type="Proteomes" id="UP000199052"/>
    </source>
</evidence>
<keyword evidence="4 12" id="KW-0808">Transferase</keyword>
<feature type="domain" description="Glycosyltransferase 2-like" evidence="11">
    <location>
        <begin position="35"/>
        <end position="154"/>
    </location>
</feature>
<dbReference type="GO" id="GO:0005886">
    <property type="term" value="C:plasma membrane"/>
    <property type="evidence" value="ECO:0007669"/>
    <property type="project" value="UniProtKB-SubCell"/>
</dbReference>
<reference evidence="12 13" key="1">
    <citation type="submission" date="2016-10" db="EMBL/GenBank/DDBJ databases">
        <authorList>
            <person name="de Groot N.N."/>
        </authorList>
    </citation>
    <scope>NUCLEOTIDE SEQUENCE [LARGE SCALE GENOMIC DNA]</scope>
    <source>
        <strain evidence="12 13">CPCC 202808</strain>
    </source>
</reference>
<dbReference type="SUPFAM" id="SSF53448">
    <property type="entry name" value="Nucleotide-diphospho-sugar transferases"/>
    <property type="match status" value="1"/>
</dbReference>
<dbReference type="AlphaFoldDB" id="A0A1I2WPE6"/>
<comment type="subcellular location">
    <subcellularLocation>
        <location evidence="1">Cell membrane</location>
    </subcellularLocation>
</comment>
<evidence type="ECO:0000256" key="4">
    <source>
        <dbReference type="ARBA" id="ARBA00022679"/>
    </source>
</evidence>
<evidence type="ECO:0000259" key="11">
    <source>
        <dbReference type="Pfam" id="PF00535"/>
    </source>
</evidence>
<dbReference type="Pfam" id="PF00535">
    <property type="entry name" value="Glycos_transf_2"/>
    <property type="match status" value="1"/>
</dbReference>
<protein>
    <recommendedName>
        <fullName evidence="9">4,4'-diaponeurosporenoate glycosyltransferase</fullName>
    </recommendedName>
</protein>
<accession>A0A1I2WPE6</accession>
<evidence type="ECO:0000313" key="12">
    <source>
        <dbReference type="EMBL" id="SFH02519.1"/>
    </source>
</evidence>
<evidence type="ECO:0000256" key="3">
    <source>
        <dbReference type="ARBA" id="ARBA00022676"/>
    </source>
</evidence>
<dbReference type="PANTHER" id="PTHR43646:SF2">
    <property type="entry name" value="GLYCOSYLTRANSFERASE 2-LIKE DOMAIN-CONTAINING PROTEIN"/>
    <property type="match status" value="1"/>
</dbReference>
<name>A0A1I2WPE6_9ACTN</name>
<evidence type="ECO:0000256" key="1">
    <source>
        <dbReference type="ARBA" id="ARBA00004236"/>
    </source>
</evidence>
<organism evidence="12 13">
    <name type="scientific">Actinopolymorpha cephalotaxi</name>
    <dbReference type="NCBI Taxonomy" id="504797"/>
    <lineage>
        <taxon>Bacteria</taxon>
        <taxon>Bacillati</taxon>
        <taxon>Actinomycetota</taxon>
        <taxon>Actinomycetes</taxon>
        <taxon>Propionibacteriales</taxon>
        <taxon>Actinopolymorphaceae</taxon>
        <taxon>Actinopolymorpha</taxon>
    </lineage>
</organism>
<dbReference type="GO" id="GO:0016757">
    <property type="term" value="F:glycosyltransferase activity"/>
    <property type="evidence" value="ECO:0007669"/>
    <property type="project" value="UniProtKB-KW"/>
</dbReference>
<dbReference type="STRING" id="504797.SAMN05421678_1118"/>
<keyword evidence="2" id="KW-1003">Cell membrane</keyword>
<comment type="similarity">
    <text evidence="8">Belongs to the glycosyltransferase 2 family. CrtQ subfamily.</text>
</comment>
<dbReference type="EMBL" id="FOOI01000011">
    <property type="protein sequence ID" value="SFH02519.1"/>
    <property type="molecule type" value="Genomic_DNA"/>
</dbReference>
<dbReference type="PANTHER" id="PTHR43646">
    <property type="entry name" value="GLYCOSYLTRANSFERASE"/>
    <property type="match status" value="1"/>
</dbReference>
<comment type="pathway">
    <text evidence="7">Carotenoid biosynthesis; staphyloxanthin biosynthesis; staphyloxanthin from farnesyl diphosphate: step 4/5.</text>
</comment>
<evidence type="ECO:0000256" key="10">
    <source>
        <dbReference type="SAM" id="MobiDB-lite"/>
    </source>
</evidence>
<feature type="region of interest" description="Disordered" evidence="10">
    <location>
        <begin position="1"/>
        <end position="21"/>
    </location>
</feature>
<keyword evidence="5" id="KW-0472">Membrane</keyword>
<evidence type="ECO:0000256" key="5">
    <source>
        <dbReference type="ARBA" id="ARBA00023136"/>
    </source>
</evidence>
<proteinExistence type="inferred from homology"/>
<dbReference type="InterPro" id="IPR029044">
    <property type="entry name" value="Nucleotide-diphossugar_trans"/>
</dbReference>
<comment type="function">
    <text evidence="6">Catalyzes the glycosylation of 4,4'-diaponeurosporenoate, i.e. the esterification of glucose at the C1'' position with the carboxyl group of 4,4'-diaponeurosporenic acid, to form glycosyl-4,4'-diaponeurosporenoate. This is a step in the biosynthesis of staphyloxanthin, an orange pigment present in most staphylococci strains.</text>
</comment>
<evidence type="ECO:0000256" key="2">
    <source>
        <dbReference type="ARBA" id="ARBA00022475"/>
    </source>
</evidence>
<dbReference type="Gene3D" id="3.90.550.10">
    <property type="entry name" value="Spore Coat Polysaccharide Biosynthesis Protein SpsA, Chain A"/>
    <property type="match status" value="1"/>
</dbReference>
<evidence type="ECO:0000256" key="9">
    <source>
        <dbReference type="ARBA" id="ARBA00040345"/>
    </source>
</evidence>
<dbReference type="Proteomes" id="UP000199052">
    <property type="component" value="Unassembled WGS sequence"/>
</dbReference>
<keyword evidence="3" id="KW-0328">Glycosyltransferase</keyword>
<feature type="compositionally biased region" description="Low complexity" evidence="10">
    <location>
        <begin position="1"/>
        <end position="14"/>
    </location>
</feature>